<evidence type="ECO:0000256" key="5">
    <source>
        <dbReference type="ARBA" id="ARBA00022723"/>
    </source>
</evidence>
<keyword evidence="4 9" id="KW-0645">Protease</keyword>
<comment type="function">
    <text evidence="8">Has a dual role in the assembly of mitochondrial ATPase. Acts as a protease that removes N-terminal residues of mitochondrial ATPase CF(0) subunit 6 at the intermembrane space side. Also involved in the correct assembly of the membrane-embedded ATPase CF(0) particle, probably mediating association of subunit 6 with the subunit 9 ring.</text>
</comment>
<evidence type="ECO:0000256" key="9">
    <source>
        <dbReference type="RuleBase" id="RU364057"/>
    </source>
</evidence>
<dbReference type="EMBL" id="KN848107">
    <property type="protein sequence ID" value="KIX92261.1"/>
    <property type="molecule type" value="Genomic_DNA"/>
</dbReference>
<dbReference type="OrthoDB" id="285308at2759"/>
<gene>
    <name evidence="11" type="ORF">Z520_12007</name>
</gene>
<sequence length="260" mass="29832">MADPSSSSSASASSQQDGSDFLPSNTWWNRSVNFFRMITGRMSPGGAQKYWADADDRYSAFDCKRCEESRDYLLKYSPIIRFMNENIQKLGGELGPQNIHCRTCRGDEEKMQGGFDHKYGIKICANYVQERSVLEDVLAHEMVHAYDHLRFKTNLTLEDDLRHAACSEVGLRQSGKTCQANGVTQIRASNLSGECRWANEFFRNKILSFTNHHQDCVRRRAIISVMGRPNCKDDVQAVKVVNEVWDSCFRDTRPFDEIYR</sequence>
<keyword evidence="9" id="KW-0999">Mitochondrion inner membrane</keyword>
<name>A0A0D2I4S9_9EURO</name>
<keyword evidence="9" id="KW-0472">Membrane</keyword>
<dbReference type="Proteomes" id="UP000053411">
    <property type="component" value="Unassembled WGS sequence"/>
</dbReference>
<evidence type="ECO:0000256" key="10">
    <source>
        <dbReference type="SAM" id="MobiDB-lite"/>
    </source>
</evidence>
<dbReference type="GO" id="GO:0033615">
    <property type="term" value="P:mitochondrial proton-transporting ATP synthase complex assembly"/>
    <property type="evidence" value="ECO:0007669"/>
    <property type="project" value="TreeGrafter"/>
</dbReference>
<evidence type="ECO:0000313" key="12">
    <source>
        <dbReference type="Proteomes" id="UP000053411"/>
    </source>
</evidence>
<dbReference type="STRING" id="1442371.A0A0D2I4S9"/>
<keyword evidence="7 9" id="KW-0482">Metalloprotease</keyword>
<protein>
    <recommendedName>
        <fullName evidence="3 9">Mitochondrial inner membrane protease ATP23</fullName>
        <ecNumber evidence="9">3.4.24.-</ecNumber>
    </recommendedName>
</protein>
<dbReference type="GO" id="GO:0034982">
    <property type="term" value="P:mitochondrial protein processing"/>
    <property type="evidence" value="ECO:0007669"/>
    <property type="project" value="TreeGrafter"/>
</dbReference>
<organism evidence="11 12">
    <name type="scientific">Fonsecaea multimorphosa CBS 102226</name>
    <dbReference type="NCBI Taxonomy" id="1442371"/>
    <lineage>
        <taxon>Eukaryota</taxon>
        <taxon>Fungi</taxon>
        <taxon>Dikarya</taxon>
        <taxon>Ascomycota</taxon>
        <taxon>Pezizomycotina</taxon>
        <taxon>Eurotiomycetes</taxon>
        <taxon>Chaetothyriomycetidae</taxon>
        <taxon>Chaetothyriales</taxon>
        <taxon>Herpotrichiellaceae</taxon>
        <taxon>Fonsecaea</taxon>
    </lineage>
</organism>
<dbReference type="GO" id="GO:0004222">
    <property type="term" value="F:metalloendopeptidase activity"/>
    <property type="evidence" value="ECO:0007669"/>
    <property type="project" value="InterPro"/>
</dbReference>
<evidence type="ECO:0000256" key="1">
    <source>
        <dbReference type="ARBA" id="ARBA00004137"/>
    </source>
</evidence>
<keyword evidence="5 9" id="KW-0479">Metal-binding</keyword>
<reference evidence="11 12" key="1">
    <citation type="submission" date="2015-01" db="EMBL/GenBank/DDBJ databases">
        <title>The Genome Sequence of Fonsecaea multimorphosa CBS 102226.</title>
        <authorList>
            <consortium name="The Broad Institute Genomics Platform"/>
            <person name="Cuomo C."/>
            <person name="de Hoog S."/>
            <person name="Gorbushina A."/>
            <person name="Stielow B."/>
            <person name="Teixiera M."/>
            <person name="Abouelleil A."/>
            <person name="Chapman S.B."/>
            <person name="Priest M."/>
            <person name="Young S.K."/>
            <person name="Wortman J."/>
            <person name="Nusbaum C."/>
            <person name="Birren B."/>
        </authorList>
    </citation>
    <scope>NUCLEOTIDE SEQUENCE [LARGE SCALE GENOMIC DNA]</scope>
    <source>
        <strain evidence="11 12">CBS 102226</strain>
    </source>
</reference>
<dbReference type="PANTHER" id="PTHR21711">
    <property type="entry name" value="MITOCHONDRIAL INNER MEMBRANE PROTEASE"/>
    <property type="match status" value="1"/>
</dbReference>
<dbReference type="EC" id="3.4.24.-" evidence="9"/>
<dbReference type="PANTHER" id="PTHR21711:SF0">
    <property type="entry name" value="MITOCHONDRIAL INNER MEMBRANE PROTEASE ATP23 HOMOLOG"/>
    <property type="match status" value="1"/>
</dbReference>
<evidence type="ECO:0000256" key="2">
    <source>
        <dbReference type="ARBA" id="ARBA00009915"/>
    </source>
</evidence>
<proteinExistence type="inferred from homology"/>
<dbReference type="Pfam" id="PF09768">
    <property type="entry name" value="Peptidase_M76"/>
    <property type="match status" value="2"/>
</dbReference>
<dbReference type="RefSeq" id="XP_016626384.1">
    <property type="nucleotide sequence ID" value="XM_016782494.1"/>
</dbReference>
<evidence type="ECO:0000256" key="4">
    <source>
        <dbReference type="ARBA" id="ARBA00022670"/>
    </source>
</evidence>
<evidence type="ECO:0000313" key="11">
    <source>
        <dbReference type="EMBL" id="KIX92261.1"/>
    </source>
</evidence>
<comment type="subcellular location">
    <subcellularLocation>
        <location evidence="1 9">Mitochondrion inner membrane</location>
        <topology evidence="1 9">Peripheral membrane protein</topology>
        <orientation evidence="1 9">Intermembrane side</orientation>
    </subcellularLocation>
</comment>
<dbReference type="AlphaFoldDB" id="A0A0D2I4S9"/>
<keyword evidence="12" id="KW-1185">Reference proteome</keyword>
<dbReference type="GeneID" id="27717753"/>
<feature type="compositionally biased region" description="Low complexity" evidence="10">
    <location>
        <begin position="1"/>
        <end position="14"/>
    </location>
</feature>
<evidence type="ECO:0000256" key="7">
    <source>
        <dbReference type="ARBA" id="ARBA00023049"/>
    </source>
</evidence>
<evidence type="ECO:0000256" key="6">
    <source>
        <dbReference type="ARBA" id="ARBA00022801"/>
    </source>
</evidence>
<evidence type="ECO:0000256" key="3">
    <source>
        <dbReference type="ARBA" id="ARBA00014615"/>
    </source>
</evidence>
<keyword evidence="6 9" id="KW-0378">Hydrolase</keyword>
<dbReference type="VEuPathDB" id="FungiDB:Z520_12007"/>
<dbReference type="InterPro" id="IPR019165">
    <property type="entry name" value="Peptidase_M76_ATP23"/>
</dbReference>
<keyword evidence="9" id="KW-0496">Mitochondrion</keyword>
<accession>A0A0D2I4S9</accession>
<dbReference type="GO" id="GO:0005743">
    <property type="term" value="C:mitochondrial inner membrane"/>
    <property type="evidence" value="ECO:0007669"/>
    <property type="project" value="UniProtKB-SubCell"/>
</dbReference>
<comment type="similarity">
    <text evidence="2 9">Belongs to the peptidase M76 family.</text>
</comment>
<feature type="region of interest" description="Disordered" evidence="10">
    <location>
        <begin position="1"/>
        <end position="20"/>
    </location>
</feature>
<dbReference type="GO" id="GO:0046872">
    <property type="term" value="F:metal ion binding"/>
    <property type="evidence" value="ECO:0007669"/>
    <property type="project" value="UniProtKB-KW"/>
</dbReference>
<evidence type="ECO:0000256" key="8">
    <source>
        <dbReference type="ARBA" id="ARBA00025322"/>
    </source>
</evidence>